<protein>
    <submittedName>
        <fullName evidence="4">Chemokine-like protein TAFA-2 isoform X2</fullName>
    </submittedName>
</protein>
<evidence type="ECO:0000313" key="3">
    <source>
        <dbReference type="Proteomes" id="UP001108280"/>
    </source>
</evidence>
<evidence type="ECO:0000256" key="1">
    <source>
        <dbReference type="ARBA" id="ARBA00006101"/>
    </source>
</evidence>
<dbReference type="PANTHER" id="PTHR31770:SF1">
    <property type="entry name" value="CHEMOKINE-LIKE PROTEIN TAFA-2"/>
    <property type="match status" value="1"/>
</dbReference>
<dbReference type="CTD" id="338811"/>
<evidence type="ECO:0000313" key="4">
    <source>
        <dbReference type="RefSeq" id="XP_035307248.1"/>
    </source>
</evidence>
<keyword evidence="3" id="KW-1185">Reference proteome</keyword>
<dbReference type="InterPro" id="IPR020350">
    <property type="entry name" value="Chemokine-like_TAFA"/>
</dbReference>
<dbReference type="InterPro" id="IPR051743">
    <property type="entry name" value="TAFA_chemokine-like"/>
</dbReference>
<organism evidence="3 4">
    <name type="scientific">Cricetulus griseus</name>
    <name type="common">Chinese hamster</name>
    <name type="synonym">Cricetulus barabensis griseus</name>
    <dbReference type="NCBI Taxonomy" id="10029"/>
    <lineage>
        <taxon>Eukaryota</taxon>
        <taxon>Metazoa</taxon>
        <taxon>Chordata</taxon>
        <taxon>Craniata</taxon>
        <taxon>Vertebrata</taxon>
        <taxon>Euteleostomi</taxon>
        <taxon>Mammalia</taxon>
        <taxon>Eutheria</taxon>
        <taxon>Euarchontoglires</taxon>
        <taxon>Glires</taxon>
        <taxon>Rodentia</taxon>
        <taxon>Myomorpha</taxon>
        <taxon>Muroidea</taxon>
        <taxon>Cricetidae</taxon>
        <taxon>Cricetinae</taxon>
        <taxon>Cricetulus</taxon>
    </lineage>
</organism>
<dbReference type="PANTHER" id="PTHR31770">
    <property type="entry name" value="CHEMOKINE-LIKE PROTEIN TAFA FAMILY MEMBER"/>
    <property type="match status" value="1"/>
</dbReference>
<dbReference type="AlphaFoldDB" id="A0A9J7HAT2"/>
<dbReference type="RefSeq" id="XP_035307248.1">
    <property type="nucleotide sequence ID" value="XM_035451357.1"/>
</dbReference>
<dbReference type="GeneID" id="100759893"/>
<proteinExistence type="inferred from homology"/>
<dbReference type="GO" id="GO:0005615">
    <property type="term" value="C:extracellular space"/>
    <property type="evidence" value="ECO:0007669"/>
    <property type="project" value="TreeGrafter"/>
</dbReference>
<comment type="similarity">
    <text evidence="1">Belongs to the TAFA family.</text>
</comment>
<gene>
    <name evidence="4" type="primary">Tafa2</name>
</gene>
<dbReference type="OrthoDB" id="9924724at2759"/>
<reference evidence="4" key="3">
    <citation type="submission" date="2025-08" db="UniProtKB">
        <authorList>
            <consortium name="RefSeq"/>
        </authorList>
    </citation>
    <scope>IDENTIFICATION</scope>
    <source>
        <strain evidence="4">17A/GY</strain>
        <tissue evidence="4">Liver</tissue>
    </source>
</reference>
<name>A0A9J7HAT2_CRIGR</name>
<dbReference type="KEGG" id="cge:100759893"/>
<reference evidence="3" key="1">
    <citation type="journal article" date="2018" name="Biotechnol. Bioeng.">
        <title>A reference genome of the Chinese hamster based on a hybrid assembly strategy.</title>
        <authorList>
            <person name="Rupp O."/>
            <person name="MacDonald M.L."/>
            <person name="Li S."/>
            <person name="Dhiman H."/>
            <person name="Polson S."/>
            <person name="Griep S."/>
            <person name="Heffner K."/>
            <person name="Hernandez I."/>
            <person name="Brinkrolf K."/>
            <person name="Jadhav V."/>
            <person name="Samoudi M."/>
            <person name="Hao H."/>
            <person name="Kingham B."/>
            <person name="Goesmann A."/>
            <person name="Betenbaugh M.J."/>
            <person name="Lewis N.E."/>
            <person name="Borth N."/>
            <person name="Lee K.H."/>
        </authorList>
    </citation>
    <scope>NUCLEOTIDE SEQUENCE [LARGE SCALE GENOMIC DNA]</scope>
    <source>
        <strain evidence="3">17A/GY</strain>
    </source>
</reference>
<reference evidence="3" key="2">
    <citation type="journal article" date="2020" name="Biotechnol. Bioeng.">
        <title>Chromosome-scale scaffolds for the Chinese hamster reference genome assembly to facilitate the study of the CHO epigenome.</title>
        <authorList>
            <person name="Hilliard W."/>
            <person name="MacDonald M."/>
            <person name="Lee K.H."/>
        </authorList>
    </citation>
    <scope>NUCLEOTIDE SEQUENCE [LARGE SCALE GENOMIC DNA]</scope>
    <source>
        <strain evidence="3">17A/GY</strain>
    </source>
</reference>
<accession>A0A9J7HAT2</accession>
<evidence type="ECO:0000256" key="2">
    <source>
        <dbReference type="ARBA" id="ARBA00022729"/>
    </source>
</evidence>
<dbReference type="Proteomes" id="UP001108280">
    <property type="component" value="Chromosome 1"/>
</dbReference>
<dbReference type="Pfam" id="PF12020">
    <property type="entry name" value="TAFA"/>
    <property type="match status" value="1"/>
</dbReference>
<dbReference type="GO" id="GO:0048018">
    <property type="term" value="F:receptor ligand activity"/>
    <property type="evidence" value="ECO:0007669"/>
    <property type="project" value="TreeGrafter"/>
</dbReference>
<keyword evidence="2" id="KW-0732">Signal</keyword>
<sequence>MSKRYLQKATKGKLLIIIFIVTLWGKAVSSANHHKAHHVKTGTCEVVALHRCCNKNKIEERSQTVKCSCFPGQVAGTTRAAPSCVDASIVEQKWWCHMQPCLEGEECKVLPDRKGWSCSSGNKVKTTRTIDADSLGCSALKADAAKHSSCTAMLTVPMANAAGMVVVVYPGTEGCCVARSLFTTGANSVDNSSFKADPQFAYDRNH</sequence>